<dbReference type="GO" id="GO:0005524">
    <property type="term" value="F:ATP binding"/>
    <property type="evidence" value="ECO:0007669"/>
    <property type="project" value="UniProtKB-KW"/>
</dbReference>
<evidence type="ECO:0000313" key="14">
    <source>
        <dbReference type="EMBL" id="SFR15863.1"/>
    </source>
</evidence>
<keyword evidence="8" id="KW-1278">Translocase</keyword>
<dbReference type="PROSITE" id="PS51196">
    <property type="entry name" value="SECA_MOTOR_DEAD"/>
    <property type="match status" value="1"/>
</dbReference>
<dbReference type="Gene3D" id="3.40.50.300">
    <property type="entry name" value="P-loop containing nucleotide triphosphate hydrolases"/>
    <property type="match status" value="2"/>
</dbReference>
<feature type="domain" description="Helicase C-terminal" evidence="12">
    <location>
        <begin position="500"/>
        <end position="657"/>
    </location>
</feature>
<dbReference type="GO" id="GO:0005829">
    <property type="term" value="C:cytosol"/>
    <property type="evidence" value="ECO:0007669"/>
    <property type="project" value="TreeGrafter"/>
</dbReference>
<dbReference type="Gene3D" id="3.90.1440.10">
    <property type="entry name" value="SecA, preprotein cross-linking domain"/>
    <property type="match status" value="1"/>
</dbReference>
<dbReference type="Pfam" id="PF21090">
    <property type="entry name" value="P-loop_SecA"/>
    <property type="match status" value="2"/>
</dbReference>
<evidence type="ECO:0000259" key="11">
    <source>
        <dbReference type="PROSITE" id="PS51192"/>
    </source>
</evidence>
<dbReference type="InterPro" id="IPR001650">
    <property type="entry name" value="Helicase_C-like"/>
</dbReference>
<dbReference type="InterPro" id="IPR036670">
    <property type="entry name" value="SecA_X-link_sf"/>
</dbReference>
<dbReference type="OrthoDB" id="9805579at2"/>
<keyword evidence="9" id="KW-0811">Translocation</keyword>
<evidence type="ECO:0000256" key="6">
    <source>
        <dbReference type="ARBA" id="ARBA00022840"/>
    </source>
</evidence>
<dbReference type="RefSeq" id="WP_143104167.1">
    <property type="nucleotide sequence ID" value="NZ_FOYI01000010.1"/>
</dbReference>
<keyword evidence="10" id="KW-0472">Membrane</keyword>
<name>A0A1I6EDP7_9RHOB</name>
<protein>
    <submittedName>
        <fullName evidence="14">Preprotein translocase subunit SecA</fullName>
    </submittedName>
</protein>
<keyword evidence="7" id="KW-0653">Protein transport</keyword>
<keyword evidence="3" id="KW-0963">Cytoplasm</keyword>
<evidence type="ECO:0000256" key="10">
    <source>
        <dbReference type="ARBA" id="ARBA00023136"/>
    </source>
</evidence>
<evidence type="ECO:0000313" key="15">
    <source>
        <dbReference type="Proteomes" id="UP000199302"/>
    </source>
</evidence>
<dbReference type="AlphaFoldDB" id="A0A1I6EDP7"/>
<feature type="domain" description="SecA family profile" evidence="13">
    <location>
        <begin position="57"/>
        <end position="655"/>
    </location>
</feature>
<dbReference type="InterPro" id="IPR044722">
    <property type="entry name" value="SecA_SF2_C"/>
</dbReference>
<accession>A0A1I6EDP7</accession>
<evidence type="ECO:0000256" key="8">
    <source>
        <dbReference type="ARBA" id="ARBA00022967"/>
    </source>
</evidence>
<evidence type="ECO:0000256" key="1">
    <source>
        <dbReference type="ARBA" id="ARBA00022448"/>
    </source>
</evidence>
<keyword evidence="4" id="KW-0997">Cell inner membrane</keyword>
<dbReference type="Pfam" id="PF01043">
    <property type="entry name" value="SecA_PP_bind"/>
    <property type="match status" value="1"/>
</dbReference>
<dbReference type="InterPro" id="IPR000185">
    <property type="entry name" value="SecA"/>
</dbReference>
<dbReference type="SMART" id="SM00958">
    <property type="entry name" value="SecA_PP_bind"/>
    <property type="match status" value="1"/>
</dbReference>
<dbReference type="GO" id="GO:0031522">
    <property type="term" value="C:cell envelope Sec protein transport complex"/>
    <property type="evidence" value="ECO:0007669"/>
    <property type="project" value="TreeGrafter"/>
</dbReference>
<keyword evidence="2" id="KW-1003">Cell membrane</keyword>
<dbReference type="InterPro" id="IPR011130">
    <property type="entry name" value="SecA_preprotein_X-link_dom"/>
</dbReference>
<proteinExistence type="predicted"/>
<evidence type="ECO:0000259" key="13">
    <source>
        <dbReference type="PROSITE" id="PS51196"/>
    </source>
</evidence>
<dbReference type="Proteomes" id="UP000199302">
    <property type="component" value="Unassembled WGS sequence"/>
</dbReference>
<dbReference type="SUPFAM" id="SSF52540">
    <property type="entry name" value="P-loop containing nucleoside triphosphate hydrolases"/>
    <property type="match status" value="2"/>
</dbReference>
<dbReference type="FunFam" id="3.40.50.300:FF:000429">
    <property type="entry name" value="Preprotein translocase subunit SecA"/>
    <property type="match status" value="1"/>
</dbReference>
<dbReference type="PROSITE" id="PS51194">
    <property type="entry name" value="HELICASE_CTER"/>
    <property type="match status" value="1"/>
</dbReference>
<dbReference type="InterPro" id="IPR014001">
    <property type="entry name" value="Helicase_ATP-bd"/>
</dbReference>
<keyword evidence="6" id="KW-0067">ATP-binding</keyword>
<gene>
    <name evidence="14" type="ORF">SAMN04515673_11065</name>
</gene>
<reference evidence="14 15" key="1">
    <citation type="submission" date="2016-10" db="EMBL/GenBank/DDBJ databases">
        <authorList>
            <person name="de Groot N.N."/>
        </authorList>
    </citation>
    <scope>NUCLEOTIDE SEQUENCE [LARGE SCALE GENOMIC DNA]</scope>
    <source>
        <strain evidence="15">KMM 9023,NRIC 0796,JCM 17311,KCTC 23692</strain>
    </source>
</reference>
<dbReference type="PANTHER" id="PTHR30612:SF0">
    <property type="entry name" value="CHLOROPLAST PROTEIN-TRANSPORTING ATPASE"/>
    <property type="match status" value="1"/>
</dbReference>
<keyword evidence="15" id="KW-1185">Reference proteome</keyword>
<evidence type="ECO:0000256" key="7">
    <source>
        <dbReference type="ARBA" id="ARBA00022927"/>
    </source>
</evidence>
<dbReference type="GO" id="GO:0006605">
    <property type="term" value="P:protein targeting"/>
    <property type="evidence" value="ECO:0007669"/>
    <property type="project" value="InterPro"/>
</dbReference>
<dbReference type="InterPro" id="IPR027417">
    <property type="entry name" value="P-loop_NTPase"/>
</dbReference>
<dbReference type="Pfam" id="PF07517">
    <property type="entry name" value="SecA_DEAD"/>
    <property type="match status" value="1"/>
</dbReference>
<evidence type="ECO:0000256" key="3">
    <source>
        <dbReference type="ARBA" id="ARBA00022490"/>
    </source>
</evidence>
<evidence type="ECO:0000259" key="12">
    <source>
        <dbReference type="PROSITE" id="PS51194"/>
    </source>
</evidence>
<keyword evidence="1" id="KW-0813">Transport</keyword>
<dbReference type="PANTHER" id="PTHR30612">
    <property type="entry name" value="SECA INNER MEMBRANE COMPONENT OF SEC PROTEIN SECRETION SYSTEM"/>
    <property type="match status" value="1"/>
</dbReference>
<dbReference type="STRING" id="871652.SAMN04515673_11065"/>
<dbReference type="SMART" id="SM00957">
    <property type="entry name" value="SecA_DEAD"/>
    <property type="match status" value="1"/>
</dbReference>
<dbReference type="GO" id="GO:0005886">
    <property type="term" value="C:plasma membrane"/>
    <property type="evidence" value="ECO:0007669"/>
    <property type="project" value="TreeGrafter"/>
</dbReference>
<evidence type="ECO:0000256" key="5">
    <source>
        <dbReference type="ARBA" id="ARBA00022741"/>
    </source>
</evidence>
<dbReference type="PROSITE" id="PS51192">
    <property type="entry name" value="HELICASE_ATP_BIND_1"/>
    <property type="match status" value="1"/>
</dbReference>
<evidence type="ECO:0000256" key="2">
    <source>
        <dbReference type="ARBA" id="ARBA00022475"/>
    </source>
</evidence>
<evidence type="ECO:0000256" key="4">
    <source>
        <dbReference type="ARBA" id="ARBA00022519"/>
    </source>
</evidence>
<evidence type="ECO:0000256" key="9">
    <source>
        <dbReference type="ARBA" id="ARBA00023010"/>
    </source>
</evidence>
<keyword evidence="5" id="KW-0547">Nucleotide-binding</keyword>
<dbReference type="SUPFAM" id="SSF81767">
    <property type="entry name" value="Pre-protein crosslinking domain of SecA"/>
    <property type="match status" value="1"/>
</dbReference>
<sequence>MSGAAQTVLAGLKARYSGSEEGSLWGGGPLTLTDPSRHLRLLAPHQHQERPRLLDRWGATGLAVLRRFANPMRRYDRVARRTLARAKRLEALNETDLATEMLRARARLRSSFDPARTRLGAAEIEALVHLVEAVRRTHGFRPHPEQLIGVQALLEGAIAEMATGEGKTLTAAIAAVVAAWRGRPCHVVTSNDYLAARDAEISGKLFTQCRVSAASVTTETPPDARAAGYGHDIVYTTAQSILADHLRDGLALTGATHPVQVALRAARAGGRAEAGGTVQRGLGQVIVDEADSVLIDEAITPLIISAEKPDPILEGAAETSVALARALQDGRDYRVDHTLRSLDITSVGRKRLMAEARKLGPFWQREDRAEELVRMALYAEHLLLEGQHFVIEEGKVVLVDELTGRLARQRTLSLGMQQVLEARLGLEISPPSEVRARLSFQRYFGRVPRLGGMTGTAREARDEFARAYGLAVVRVPTHRPSRRKTQSLRAYARVAGKNAAIVRDALALADRGRAVLIGLRSVEASAALAEDFAAKAPGREVAVLNAVFDSEEAAIVAQAGQSGRITIATNMAGRGTDIAIDDTVRETGGLHVIIAEVNDFARIDRQLVGRGARQGDPGTVRVYTAQDDELFRRFLPPGLAAFWRGMHRLPPAQSLAARAMIRYAQGRAERLARKQRRGALDAELELEKGTI</sequence>
<dbReference type="GO" id="GO:0017038">
    <property type="term" value="P:protein import"/>
    <property type="evidence" value="ECO:0007669"/>
    <property type="project" value="InterPro"/>
</dbReference>
<dbReference type="InterPro" id="IPR014018">
    <property type="entry name" value="SecA_motor_DEAD"/>
</dbReference>
<dbReference type="EMBL" id="FOYI01000010">
    <property type="protein sequence ID" value="SFR15863.1"/>
    <property type="molecule type" value="Genomic_DNA"/>
</dbReference>
<feature type="domain" description="Helicase ATP-binding" evidence="11">
    <location>
        <begin position="148"/>
        <end position="306"/>
    </location>
</feature>
<organism evidence="14 15">
    <name type="scientific">Poseidonocella sedimentorum</name>
    <dbReference type="NCBI Taxonomy" id="871652"/>
    <lineage>
        <taxon>Bacteria</taxon>
        <taxon>Pseudomonadati</taxon>
        <taxon>Pseudomonadota</taxon>
        <taxon>Alphaproteobacteria</taxon>
        <taxon>Rhodobacterales</taxon>
        <taxon>Roseobacteraceae</taxon>
        <taxon>Poseidonocella</taxon>
    </lineage>
</organism>
<dbReference type="GO" id="GO:0043952">
    <property type="term" value="P:protein transport by the Sec complex"/>
    <property type="evidence" value="ECO:0007669"/>
    <property type="project" value="TreeGrafter"/>
</dbReference>
<dbReference type="GO" id="GO:0006886">
    <property type="term" value="P:intracellular protein transport"/>
    <property type="evidence" value="ECO:0007669"/>
    <property type="project" value="InterPro"/>
</dbReference>
<dbReference type="PRINTS" id="PR00906">
    <property type="entry name" value="SECA"/>
</dbReference>
<dbReference type="InterPro" id="IPR011115">
    <property type="entry name" value="SecA_DEAD"/>
</dbReference>